<sequence>MAKKKRNRATKLQNIYQSVCEQDQAIIVHDSNGDECVEEHSPKNAEMKQELDILKLGILHRLTNFKKQYKYEQYIIETGVSMDLEVPDNEECVTCSEQGNTELDSNVLSASSGPIPPALAGTKFKPMAMRFL</sequence>
<reference evidence="1 2" key="1">
    <citation type="journal article" date="2019" name="Sci. Rep.">
        <title>Orb-weaving spider Araneus ventricosus genome elucidates the spidroin gene catalogue.</title>
        <authorList>
            <person name="Kono N."/>
            <person name="Nakamura H."/>
            <person name="Ohtoshi R."/>
            <person name="Moran D.A.P."/>
            <person name="Shinohara A."/>
            <person name="Yoshida Y."/>
            <person name="Fujiwara M."/>
            <person name="Mori M."/>
            <person name="Tomita M."/>
            <person name="Arakawa K."/>
        </authorList>
    </citation>
    <scope>NUCLEOTIDE SEQUENCE [LARGE SCALE GENOMIC DNA]</scope>
</reference>
<accession>A0A4Y2LMD3</accession>
<name>A0A4Y2LMD3_ARAVE</name>
<proteinExistence type="predicted"/>
<dbReference type="EMBL" id="BGPR01006043">
    <property type="protein sequence ID" value="GBN15599.1"/>
    <property type="molecule type" value="Genomic_DNA"/>
</dbReference>
<dbReference type="AlphaFoldDB" id="A0A4Y2LMD3"/>
<evidence type="ECO:0000313" key="2">
    <source>
        <dbReference type="Proteomes" id="UP000499080"/>
    </source>
</evidence>
<evidence type="ECO:0000313" key="1">
    <source>
        <dbReference type="EMBL" id="GBN15599.1"/>
    </source>
</evidence>
<dbReference type="Proteomes" id="UP000499080">
    <property type="component" value="Unassembled WGS sequence"/>
</dbReference>
<organism evidence="1 2">
    <name type="scientific">Araneus ventricosus</name>
    <name type="common">Orbweaver spider</name>
    <name type="synonym">Epeira ventricosa</name>
    <dbReference type="NCBI Taxonomy" id="182803"/>
    <lineage>
        <taxon>Eukaryota</taxon>
        <taxon>Metazoa</taxon>
        <taxon>Ecdysozoa</taxon>
        <taxon>Arthropoda</taxon>
        <taxon>Chelicerata</taxon>
        <taxon>Arachnida</taxon>
        <taxon>Araneae</taxon>
        <taxon>Araneomorphae</taxon>
        <taxon>Entelegynae</taxon>
        <taxon>Araneoidea</taxon>
        <taxon>Araneidae</taxon>
        <taxon>Araneus</taxon>
    </lineage>
</organism>
<protein>
    <submittedName>
        <fullName evidence="1">Uncharacterized protein</fullName>
    </submittedName>
</protein>
<comment type="caution">
    <text evidence="1">The sequence shown here is derived from an EMBL/GenBank/DDBJ whole genome shotgun (WGS) entry which is preliminary data.</text>
</comment>
<gene>
    <name evidence="1" type="ORF">AVEN_24262_1</name>
</gene>
<keyword evidence="2" id="KW-1185">Reference proteome</keyword>